<name>A0A6A4WQ98_AMPAM</name>
<evidence type="ECO:0000256" key="7">
    <source>
        <dbReference type="ARBA" id="ARBA00022679"/>
    </source>
</evidence>
<evidence type="ECO:0000256" key="11">
    <source>
        <dbReference type="ARBA" id="ARBA00022842"/>
    </source>
</evidence>
<evidence type="ECO:0000259" key="16">
    <source>
        <dbReference type="Pfam" id="PF00432"/>
    </source>
</evidence>
<keyword evidence="18" id="KW-1185">Reference proteome</keyword>
<evidence type="ECO:0000256" key="6">
    <source>
        <dbReference type="ARBA" id="ARBA00022602"/>
    </source>
</evidence>
<proteinExistence type="inferred from homology"/>
<dbReference type="PANTHER" id="PTHR11774:SF4">
    <property type="entry name" value="GERANYLGERANYL TRANSFERASE TYPE-1 SUBUNIT BETA"/>
    <property type="match status" value="1"/>
</dbReference>
<evidence type="ECO:0000256" key="5">
    <source>
        <dbReference type="ARBA" id="ARBA00020603"/>
    </source>
</evidence>
<dbReference type="GO" id="GO:0004662">
    <property type="term" value="F:CAAX-protein geranylgeranyltransferase activity"/>
    <property type="evidence" value="ECO:0007669"/>
    <property type="project" value="UniProtKB-EC"/>
</dbReference>
<comment type="cofactor">
    <cofactor evidence="1">
        <name>Mg(2+)</name>
        <dbReference type="ChEBI" id="CHEBI:18420"/>
    </cofactor>
</comment>
<dbReference type="Pfam" id="PF00432">
    <property type="entry name" value="Prenyltrans"/>
    <property type="match status" value="1"/>
</dbReference>
<dbReference type="Proteomes" id="UP000440578">
    <property type="component" value="Unassembled WGS sequence"/>
</dbReference>
<dbReference type="InterPro" id="IPR008930">
    <property type="entry name" value="Terpenoid_cyclase/PrenylTrfase"/>
</dbReference>
<dbReference type="EC" id="2.5.1.59" evidence="4"/>
<dbReference type="PANTHER" id="PTHR11774">
    <property type="entry name" value="GERANYLGERANYL TRANSFERASE TYPE BETA SUBUNIT"/>
    <property type="match status" value="1"/>
</dbReference>
<evidence type="ECO:0000313" key="17">
    <source>
        <dbReference type="EMBL" id="KAF0305924.1"/>
    </source>
</evidence>
<gene>
    <name evidence="17" type="primary">Pggt1b</name>
    <name evidence="17" type="ORF">FJT64_022555</name>
</gene>
<dbReference type="Gene3D" id="1.50.10.20">
    <property type="match status" value="1"/>
</dbReference>
<dbReference type="InterPro" id="IPR045089">
    <property type="entry name" value="PGGT1B-like"/>
</dbReference>
<evidence type="ECO:0000256" key="3">
    <source>
        <dbReference type="ARBA" id="ARBA00010497"/>
    </source>
</evidence>
<dbReference type="GO" id="GO:0005953">
    <property type="term" value="C:CAAX-protein geranylgeranyltransferase complex"/>
    <property type="evidence" value="ECO:0007669"/>
    <property type="project" value="InterPro"/>
</dbReference>
<sequence length="349" mass="38653">MMEFLHKRHARYFKFCMDSIPGEYTSLDTSRMTLLFYAVSGLDLLGQLDLVQDKQSVIEWVYRQQITSELCDGDLSRAGFRGSPANSSGAPLNQWDCSHVTMTYTALATLLVLGDDLSRVDRAALLSGLRALQLPDGSSLSSLHGGESDMRFVYCAAAVSYMLDDWSGMDREKTREYVLRSMRYDHGISQGPLLESHGGSTFCAVATLALMGELDSALTEQQRDGLVFWCLSRQGLGFNGRPNKQEDSCYTFWIGASLRLLDAYQFVRTDLLREFVYSTQDPITGGLSKWPGHGADPLHTYLGISGLSLAGQEGLKPIHAALNVSSDAVEVLRRAQARWRDLPPVKAVD</sequence>
<keyword evidence="6" id="KW-0637">Prenyltransferase</keyword>
<evidence type="ECO:0000256" key="10">
    <source>
        <dbReference type="ARBA" id="ARBA00022833"/>
    </source>
</evidence>
<comment type="subunit">
    <text evidence="14">Heterodimer of FNTA and PGGT1B. PGGT1B mediates interaction with substrate peptides.</text>
</comment>
<comment type="cofactor">
    <cofactor evidence="2">
        <name>Zn(2+)</name>
        <dbReference type="ChEBI" id="CHEBI:29105"/>
    </cofactor>
</comment>
<organism evidence="17 18">
    <name type="scientific">Amphibalanus amphitrite</name>
    <name type="common">Striped barnacle</name>
    <name type="synonym">Balanus amphitrite</name>
    <dbReference type="NCBI Taxonomy" id="1232801"/>
    <lineage>
        <taxon>Eukaryota</taxon>
        <taxon>Metazoa</taxon>
        <taxon>Ecdysozoa</taxon>
        <taxon>Arthropoda</taxon>
        <taxon>Crustacea</taxon>
        <taxon>Multicrustacea</taxon>
        <taxon>Cirripedia</taxon>
        <taxon>Thoracica</taxon>
        <taxon>Thoracicalcarea</taxon>
        <taxon>Balanomorpha</taxon>
        <taxon>Balanoidea</taxon>
        <taxon>Balanidae</taxon>
        <taxon>Amphibalaninae</taxon>
        <taxon>Amphibalanus</taxon>
    </lineage>
</organism>
<dbReference type="CDD" id="cd02895">
    <property type="entry name" value="GGTase-I"/>
    <property type="match status" value="1"/>
</dbReference>
<dbReference type="GO" id="GO:0046872">
    <property type="term" value="F:metal ion binding"/>
    <property type="evidence" value="ECO:0007669"/>
    <property type="project" value="UniProtKB-KW"/>
</dbReference>
<evidence type="ECO:0000256" key="4">
    <source>
        <dbReference type="ARBA" id="ARBA00012700"/>
    </source>
</evidence>
<evidence type="ECO:0000256" key="9">
    <source>
        <dbReference type="ARBA" id="ARBA00022737"/>
    </source>
</evidence>
<evidence type="ECO:0000256" key="8">
    <source>
        <dbReference type="ARBA" id="ARBA00022723"/>
    </source>
</evidence>
<keyword evidence="11" id="KW-0460">Magnesium</keyword>
<dbReference type="AlphaFoldDB" id="A0A6A4WQ98"/>
<evidence type="ECO:0000256" key="15">
    <source>
        <dbReference type="ARBA" id="ARBA00078363"/>
    </source>
</evidence>
<evidence type="ECO:0000256" key="13">
    <source>
        <dbReference type="ARBA" id="ARBA00050428"/>
    </source>
</evidence>
<evidence type="ECO:0000256" key="2">
    <source>
        <dbReference type="ARBA" id="ARBA00001947"/>
    </source>
</evidence>
<dbReference type="InterPro" id="IPR041960">
    <property type="entry name" value="GGTase_I_beta"/>
</dbReference>
<comment type="similarity">
    <text evidence="3">Belongs to the protein prenyltransferase subunit beta family.</text>
</comment>
<accession>A0A6A4WQ98</accession>
<comment type="catalytic activity">
    <reaction evidence="13">
        <text>geranylgeranyl diphosphate + L-cysteinyl-[protein] = S-geranylgeranyl-L-cysteinyl-[protein] + diphosphate</text>
        <dbReference type="Rhea" id="RHEA:21240"/>
        <dbReference type="Rhea" id="RHEA-COMP:10131"/>
        <dbReference type="Rhea" id="RHEA-COMP:11537"/>
        <dbReference type="ChEBI" id="CHEBI:29950"/>
        <dbReference type="ChEBI" id="CHEBI:33019"/>
        <dbReference type="ChEBI" id="CHEBI:57533"/>
        <dbReference type="ChEBI" id="CHEBI:86021"/>
        <dbReference type="EC" id="2.5.1.59"/>
    </reaction>
</comment>
<evidence type="ECO:0000256" key="14">
    <source>
        <dbReference type="ARBA" id="ARBA00065714"/>
    </source>
</evidence>
<reference evidence="17 18" key="1">
    <citation type="submission" date="2019-07" db="EMBL/GenBank/DDBJ databases">
        <title>Draft genome assembly of a fouling barnacle, Amphibalanus amphitrite (Darwin, 1854): The first reference genome for Thecostraca.</title>
        <authorList>
            <person name="Kim W."/>
        </authorList>
    </citation>
    <scope>NUCLEOTIDE SEQUENCE [LARGE SCALE GENOMIC DNA]</scope>
    <source>
        <strain evidence="17">SNU_AA5</strain>
        <tissue evidence="17">Soma without cirri and trophi</tissue>
    </source>
</reference>
<evidence type="ECO:0000256" key="12">
    <source>
        <dbReference type="ARBA" id="ARBA00031713"/>
    </source>
</evidence>
<dbReference type="EMBL" id="VIIS01000711">
    <property type="protein sequence ID" value="KAF0305924.1"/>
    <property type="molecule type" value="Genomic_DNA"/>
</dbReference>
<dbReference type="SUPFAM" id="SSF48239">
    <property type="entry name" value="Terpenoid cyclases/Protein prenyltransferases"/>
    <property type="match status" value="1"/>
</dbReference>
<dbReference type="OrthoDB" id="24893at2759"/>
<protein>
    <recommendedName>
        <fullName evidence="5">Geranylgeranyl transferase type-1 subunit beta</fullName>
        <ecNumber evidence="4">2.5.1.59</ecNumber>
    </recommendedName>
    <alternativeName>
        <fullName evidence="12">Geranylgeranyl transferase type I subunit beta</fullName>
    </alternativeName>
    <alternativeName>
        <fullName evidence="15">Type I protein geranyl-geranyltransferase subunit beta</fullName>
    </alternativeName>
</protein>
<keyword evidence="8" id="KW-0479">Metal-binding</keyword>
<evidence type="ECO:0000256" key="1">
    <source>
        <dbReference type="ARBA" id="ARBA00001946"/>
    </source>
</evidence>
<dbReference type="FunFam" id="1.50.10.20:FF:000005">
    <property type="entry name" value="Geranylgeranyl transferase type-1 subunit beta"/>
    <property type="match status" value="1"/>
</dbReference>
<keyword evidence="9" id="KW-0677">Repeat</keyword>
<keyword evidence="7 17" id="KW-0808">Transferase</keyword>
<evidence type="ECO:0000313" key="18">
    <source>
        <dbReference type="Proteomes" id="UP000440578"/>
    </source>
</evidence>
<dbReference type="InterPro" id="IPR001330">
    <property type="entry name" value="Prenyltrans"/>
</dbReference>
<comment type="caution">
    <text evidence="17">The sequence shown here is derived from an EMBL/GenBank/DDBJ whole genome shotgun (WGS) entry which is preliminary data.</text>
</comment>
<keyword evidence="10" id="KW-0862">Zinc</keyword>
<feature type="domain" description="Prenyltransferase alpha-alpha toroid" evidence="16">
    <location>
        <begin position="4"/>
        <end position="324"/>
    </location>
</feature>